<feature type="region of interest" description="Disordered" evidence="1">
    <location>
        <begin position="84"/>
        <end position="155"/>
    </location>
</feature>
<reference evidence="2" key="1">
    <citation type="journal article" date="2022" name="bioRxiv">
        <title>Sequencing and chromosome-scale assembly of the giantPleurodeles waltlgenome.</title>
        <authorList>
            <person name="Brown T."/>
            <person name="Elewa A."/>
            <person name="Iarovenko S."/>
            <person name="Subramanian E."/>
            <person name="Araus A.J."/>
            <person name="Petzold A."/>
            <person name="Susuki M."/>
            <person name="Suzuki K.-i.T."/>
            <person name="Hayashi T."/>
            <person name="Toyoda A."/>
            <person name="Oliveira C."/>
            <person name="Osipova E."/>
            <person name="Leigh N.D."/>
            <person name="Simon A."/>
            <person name="Yun M.H."/>
        </authorList>
    </citation>
    <scope>NUCLEOTIDE SEQUENCE</scope>
    <source>
        <strain evidence="2">20211129_DDA</strain>
        <tissue evidence="2">Liver</tissue>
    </source>
</reference>
<evidence type="ECO:0000313" key="2">
    <source>
        <dbReference type="EMBL" id="KAJ1083434.1"/>
    </source>
</evidence>
<keyword evidence="3" id="KW-1185">Reference proteome</keyword>
<evidence type="ECO:0000256" key="1">
    <source>
        <dbReference type="SAM" id="MobiDB-lite"/>
    </source>
</evidence>
<dbReference type="Proteomes" id="UP001066276">
    <property type="component" value="Chromosome 12"/>
</dbReference>
<comment type="caution">
    <text evidence="2">The sequence shown here is derived from an EMBL/GenBank/DDBJ whole genome shotgun (WGS) entry which is preliminary data.</text>
</comment>
<name>A0AAV7KZF1_PLEWA</name>
<feature type="compositionally biased region" description="Basic and acidic residues" evidence="1">
    <location>
        <begin position="99"/>
        <end position="110"/>
    </location>
</feature>
<organism evidence="2 3">
    <name type="scientific">Pleurodeles waltl</name>
    <name type="common">Iberian ribbed newt</name>
    <dbReference type="NCBI Taxonomy" id="8319"/>
    <lineage>
        <taxon>Eukaryota</taxon>
        <taxon>Metazoa</taxon>
        <taxon>Chordata</taxon>
        <taxon>Craniata</taxon>
        <taxon>Vertebrata</taxon>
        <taxon>Euteleostomi</taxon>
        <taxon>Amphibia</taxon>
        <taxon>Batrachia</taxon>
        <taxon>Caudata</taxon>
        <taxon>Salamandroidea</taxon>
        <taxon>Salamandridae</taxon>
        <taxon>Pleurodelinae</taxon>
        <taxon>Pleurodeles</taxon>
    </lineage>
</organism>
<protein>
    <submittedName>
        <fullName evidence="2">Uncharacterized protein</fullName>
    </submittedName>
</protein>
<dbReference type="AlphaFoldDB" id="A0AAV7KZF1"/>
<sequence>MRARVSDALNRPQFPDVRLLTPLEEGNNVLPRCDGPQVHQADLSRQIGSIIAAPDPEAVMMASNPLPFPPNGGQGQEIHALRVHPKDVQRRTGGVGVSSRKEERRARPDDVSGTNDSAETRRTLEALPEESEAREVPCDNFGHAYGKTWPPQVCE</sequence>
<gene>
    <name evidence="2" type="ORF">NDU88_003593</name>
</gene>
<accession>A0AAV7KZF1</accession>
<evidence type="ECO:0000313" key="3">
    <source>
        <dbReference type="Proteomes" id="UP001066276"/>
    </source>
</evidence>
<dbReference type="EMBL" id="JANPWB010000016">
    <property type="protein sequence ID" value="KAJ1083434.1"/>
    <property type="molecule type" value="Genomic_DNA"/>
</dbReference>
<proteinExistence type="predicted"/>